<dbReference type="PANTHER" id="PTHR48100">
    <property type="entry name" value="BROAD-SPECIFICITY PHOSPHATASE YOR283W-RELATED"/>
    <property type="match status" value="1"/>
</dbReference>
<accession>A0A432Z6H9</accession>
<reference evidence="2" key="1">
    <citation type="journal article" date="2018" name="Front. Microbiol.">
        <title>Genome-Based Analysis Reveals the Taxonomy and Diversity of the Family Idiomarinaceae.</title>
        <authorList>
            <person name="Liu Y."/>
            <person name="Lai Q."/>
            <person name="Shao Z."/>
        </authorList>
    </citation>
    <scope>NUCLEOTIDE SEQUENCE [LARGE SCALE GENOMIC DNA]</scope>
    <source>
        <strain evidence="2">R22</strain>
    </source>
</reference>
<dbReference type="SUPFAM" id="SSF53254">
    <property type="entry name" value="Phosphoglycerate mutase-like"/>
    <property type="match status" value="1"/>
</dbReference>
<comment type="caution">
    <text evidence="1">The sequence shown here is derived from an EMBL/GenBank/DDBJ whole genome shotgun (WGS) entry which is preliminary data.</text>
</comment>
<dbReference type="PANTHER" id="PTHR48100:SF1">
    <property type="entry name" value="HISTIDINE PHOSPHATASE FAMILY PROTEIN-RELATED"/>
    <property type="match status" value="1"/>
</dbReference>
<dbReference type="GO" id="GO:0005737">
    <property type="term" value="C:cytoplasm"/>
    <property type="evidence" value="ECO:0007669"/>
    <property type="project" value="TreeGrafter"/>
</dbReference>
<evidence type="ECO:0000313" key="1">
    <source>
        <dbReference type="EMBL" id="RUO73528.1"/>
    </source>
</evidence>
<dbReference type="Pfam" id="PF00300">
    <property type="entry name" value="His_Phos_1"/>
    <property type="match status" value="1"/>
</dbReference>
<dbReference type="GO" id="GO:0016791">
    <property type="term" value="F:phosphatase activity"/>
    <property type="evidence" value="ECO:0007669"/>
    <property type="project" value="TreeGrafter"/>
</dbReference>
<dbReference type="InterPro" id="IPR050275">
    <property type="entry name" value="PGM_Phosphatase"/>
</dbReference>
<gene>
    <name evidence="1" type="ORF">CWI78_02145</name>
</gene>
<dbReference type="CDD" id="cd07067">
    <property type="entry name" value="HP_PGM_like"/>
    <property type="match status" value="1"/>
</dbReference>
<dbReference type="InterPro" id="IPR013078">
    <property type="entry name" value="His_Pase_superF_clade-1"/>
</dbReference>
<keyword evidence="2" id="KW-1185">Reference proteome</keyword>
<organism evidence="1 2">
    <name type="scientific">Idiomarina ramblicola</name>
    <dbReference type="NCBI Taxonomy" id="263724"/>
    <lineage>
        <taxon>Bacteria</taxon>
        <taxon>Pseudomonadati</taxon>
        <taxon>Pseudomonadota</taxon>
        <taxon>Gammaproteobacteria</taxon>
        <taxon>Alteromonadales</taxon>
        <taxon>Idiomarinaceae</taxon>
        <taxon>Idiomarina</taxon>
    </lineage>
</organism>
<dbReference type="Gene3D" id="3.40.50.1240">
    <property type="entry name" value="Phosphoglycerate mutase-like"/>
    <property type="match status" value="1"/>
</dbReference>
<dbReference type="InterPro" id="IPR029033">
    <property type="entry name" value="His_PPase_superfam"/>
</dbReference>
<dbReference type="OrthoDB" id="3296006at2"/>
<dbReference type="Proteomes" id="UP000288058">
    <property type="component" value="Unassembled WGS sequence"/>
</dbReference>
<protein>
    <submittedName>
        <fullName evidence="1">Histidine phosphatase family protein</fullName>
    </submittedName>
</protein>
<evidence type="ECO:0000313" key="2">
    <source>
        <dbReference type="Proteomes" id="UP000288058"/>
    </source>
</evidence>
<sequence>MALADTYTLYFTRHMEKADDKTDPELSLVGKQRAQVLAQVLKNSNIEAIFSTQFKRTQQTAESLANYLGLPVENYPSKDFKGIMTSIKGLKKNALIVGHSNTVSELIKAAGGTAKALEEDEYGDLFQVVVSDDSVVTNRLYIPVVQ</sequence>
<dbReference type="EMBL" id="PIQC01000001">
    <property type="protein sequence ID" value="RUO73528.1"/>
    <property type="molecule type" value="Genomic_DNA"/>
</dbReference>
<name>A0A432Z6H9_9GAMM</name>
<proteinExistence type="predicted"/>
<dbReference type="AlphaFoldDB" id="A0A432Z6H9"/>